<dbReference type="GO" id="GO:0005634">
    <property type="term" value="C:nucleus"/>
    <property type="evidence" value="ECO:0007669"/>
    <property type="project" value="UniProtKB-SubCell"/>
</dbReference>
<name>A0A8K0KNG8_LADFU</name>
<proteinExistence type="predicted"/>
<evidence type="ECO:0000313" key="4">
    <source>
        <dbReference type="Proteomes" id="UP000792457"/>
    </source>
</evidence>
<reference evidence="3" key="2">
    <citation type="submission" date="2017-10" db="EMBL/GenBank/DDBJ databases">
        <title>Ladona fulva Genome sequencing and assembly.</title>
        <authorList>
            <person name="Murali S."/>
            <person name="Richards S."/>
            <person name="Bandaranaike D."/>
            <person name="Bellair M."/>
            <person name="Blankenburg K."/>
            <person name="Chao H."/>
            <person name="Dinh H."/>
            <person name="Doddapaneni H."/>
            <person name="Dugan-Rocha S."/>
            <person name="Elkadiri S."/>
            <person name="Gnanaolivu R."/>
            <person name="Hernandez B."/>
            <person name="Skinner E."/>
            <person name="Javaid M."/>
            <person name="Lee S."/>
            <person name="Li M."/>
            <person name="Ming W."/>
            <person name="Munidasa M."/>
            <person name="Muniz J."/>
            <person name="Nguyen L."/>
            <person name="Hughes D."/>
            <person name="Osuji N."/>
            <person name="Pu L.-L."/>
            <person name="Puazo M."/>
            <person name="Qu C."/>
            <person name="Quiroz J."/>
            <person name="Raj R."/>
            <person name="Weissenberger G."/>
            <person name="Xin Y."/>
            <person name="Zou X."/>
            <person name="Han Y."/>
            <person name="Worley K."/>
            <person name="Muzny D."/>
            <person name="Gibbs R."/>
        </authorList>
    </citation>
    <scope>NUCLEOTIDE SEQUENCE</scope>
    <source>
        <strain evidence="3">Sampled in the wild</strain>
    </source>
</reference>
<keyword evidence="4" id="KW-1185">Reference proteome</keyword>
<evidence type="ECO:0000256" key="2">
    <source>
        <dbReference type="SAM" id="Coils"/>
    </source>
</evidence>
<dbReference type="Gene3D" id="3.40.50.12690">
    <property type="match status" value="1"/>
</dbReference>
<gene>
    <name evidence="3" type="ORF">J437_LFUL015786</name>
</gene>
<protein>
    <submittedName>
        <fullName evidence="3">Uncharacterized protein</fullName>
    </submittedName>
</protein>
<accession>A0A8K0KNG8</accession>
<dbReference type="Proteomes" id="UP000792457">
    <property type="component" value="Unassembled WGS sequence"/>
</dbReference>
<evidence type="ECO:0000256" key="1">
    <source>
        <dbReference type="ARBA" id="ARBA00004123"/>
    </source>
</evidence>
<comment type="subcellular location">
    <subcellularLocation>
        <location evidence="1">Nucleus</location>
    </subcellularLocation>
</comment>
<keyword evidence="2" id="KW-0175">Coiled coil</keyword>
<organism evidence="3 4">
    <name type="scientific">Ladona fulva</name>
    <name type="common">Scarce chaser dragonfly</name>
    <name type="synonym">Libellula fulva</name>
    <dbReference type="NCBI Taxonomy" id="123851"/>
    <lineage>
        <taxon>Eukaryota</taxon>
        <taxon>Metazoa</taxon>
        <taxon>Ecdysozoa</taxon>
        <taxon>Arthropoda</taxon>
        <taxon>Hexapoda</taxon>
        <taxon>Insecta</taxon>
        <taxon>Pterygota</taxon>
        <taxon>Palaeoptera</taxon>
        <taxon>Odonata</taxon>
        <taxon>Epiprocta</taxon>
        <taxon>Anisoptera</taxon>
        <taxon>Libelluloidea</taxon>
        <taxon>Libellulidae</taxon>
        <taxon>Ladona</taxon>
    </lineage>
</organism>
<comment type="caution">
    <text evidence="3">The sequence shown here is derived from an EMBL/GenBank/DDBJ whole genome shotgun (WGS) entry which is preliminary data.</text>
</comment>
<dbReference type="EMBL" id="KZ308910">
    <property type="protein sequence ID" value="KAG8235438.1"/>
    <property type="molecule type" value="Genomic_DNA"/>
</dbReference>
<dbReference type="AlphaFoldDB" id="A0A8K0KNG8"/>
<feature type="coiled-coil region" evidence="2">
    <location>
        <begin position="112"/>
        <end position="153"/>
    </location>
</feature>
<evidence type="ECO:0000313" key="3">
    <source>
        <dbReference type="EMBL" id="KAG8235438.1"/>
    </source>
</evidence>
<dbReference type="InterPro" id="IPR009057">
    <property type="entry name" value="Homeodomain-like_sf"/>
</dbReference>
<sequence length="340" mass="38874">MVVGFLECKVQCREIAQCMGVAASTISRLKTKWETEHPVAREDMQRRPRSTTADQDDIILEFVRENSFCSSNEARMECNFPATGRMARRRICAAGLQSRRAAIKEKREKSTSEEKDALIRRLQKELEEKKGKVKRLTVENKELKQKISTKNVKQIHVDSNNDSLKNVMVIGDSMVKFSGNRCRHKGALVECLPGIRAEQLSSKIEKMGDERNERTVLIHVGTKKEKEIIWKAKRLLKNTRILNTELLTAARKRLLDEVKSKFTKESVLSVLHFLASGSYQRGVGQDFHHAASQPSVSMSLKCIDSHSKLSGKRSMQWRERTCKGDLDPQQQIKTTDFWNS</sequence>
<dbReference type="SUPFAM" id="SSF46689">
    <property type="entry name" value="Homeodomain-like"/>
    <property type="match status" value="1"/>
</dbReference>
<reference evidence="3" key="1">
    <citation type="submission" date="2013-04" db="EMBL/GenBank/DDBJ databases">
        <authorList>
            <person name="Qu J."/>
            <person name="Murali S.C."/>
            <person name="Bandaranaike D."/>
            <person name="Bellair M."/>
            <person name="Blankenburg K."/>
            <person name="Chao H."/>
            <person name="Dinh H."/>
            <person name="Doddapaneni H."/>
            <person name="Downs B."/>
            <person name="Dugan-Rocha S."/>
            <person name="Elkadiri S."/>
            <person name="Gnanaolivu R.D."/>
            <person name="Hernandez B."/>
            <person name="Javaid M."/>
            <person name="Jayaseelan J.C."/>
            <person name="Lee S."/>
            <person name="Li M."/>
            <person name="Ming W."/>
            <person name="Munidasa M."/>
            <person name="Muniz J."/>
            <person name="Nguyen L."/>
            <person name="Ongeri F."/>
            <person name="Osuji N."/>
            <person name="Pu L.-L."/>
            <person name="Puazo M."/>
            <person name="Qu C."/>
            <person name="Quiroz J."/>
            <person name="Raj R."/>
            <person name="Weissenberger G."/>
            <person name="Xin Y."/>
            <person name="Zou X."/>
            <person name="Han Y."/>
            <person name="Richards S."/>
            <person name="Worley K."/>
            <person name="Muzny D."/>
            <person name="Gibbs R."/>
        </authorList>
    </citation>
    <scope>NUCLEOTIDE SEQUENCE</scope>
    <source>
        <strain evidence="3">Sampled in the wild</strain>
    </source>
</reference>
<dbReference type="OrthoDB" id="8030048at2759"/>